<comment type="caution">
    <text evidence="1">The sequence shown here is derived from an EMBL/GenBank/DDBJ whole genome shotgun (WGS) entry which is preliminary data.</text>
</comment>
<protein>
    <recommendedName>
        <fullName evidence="3">DUF4177 domain-containing protein</fullName>
    </recommendedName>
</protein>
<gene>
    <name evidence="1" type="ORF">ESZ36_18110</name>
</gene>
<dbReference type="EMBL" id="VOLT01000011">
    <property type="protein sequence ID" value="TWX65311.1"/>
    <property type="molecule type" value="Genomic_DNA"/>
</dbReference>
<evidence type="ECO:0000313" key="1">
    <source>
        <dbReference type="EMBL" id="TWX65311.1"/>
    </source>
</evidence>
<organism evidence="1 2">
    <name type="scientific">Colwellia demingiae</name>
    <dbReference type="NCBI Taxonomy" id="89401"/>
    <lineage>
        <taxon>Bacteria</taxon>
        <taxon>Pseudomonadati</taxon>
        <taxon>Pseudomonadota</taxon>
        <taxon>Gammaproteobacteria</taxon>
        <taxon>Alteromonadales</taxon>
        <taxon>Colwelliaceae</taxon>
        <taxon>Colwellia</taxon>
    </lineage>
</organism>
<proteinExistence type="predicted"/>
<keyword evidence="2" id="KW-1185">Reference proteome</keyword>
<reference evidence="1 2" key="1">
    <citation type="submission" date="2019-07" db="EMBL/GenBank/DDBJ databases">
        <title>Genomes of sea-ice associated Colwellia species.</title>
        <authorList>
            <person name="Bowman J.P."/>
        </authorList>
    </citation>
    <scope>NUCLEOTIDE SEQUENCE [LARGE SCALE GENOMIC DNA]</scope>
    <source>
        <strain evidence="1 2">ACAM 459</strain>
    </source>
</reference>
<accession>A0A5C6Q969</accession>
<sequence>MRKVLEFKKRRYWIGDVNIDLLNQQILTIEKDGWKVISINPSSDFFGRVSSYTLLIEST</sequence>
<dbReference type="Proteomes" id="UP000321822">
    <property type="component" value="Unassembled WGS sequence"/>
</dbReference>
<dbReference type="OrthoDB" id="6298386at2"/>
<name>A0A5C6Q969_9GAMM</name>
<dbReference type="AlphaFoldDB" id="A0A5C6Q969"/>
<evidence type="ECO:0000313" key="2">
    <source>
        <dbReference type="Proteomes" id="UP000321822"/>
    </source>
</evidence>
<evidence type="ECO:0008006" key="3">
    <source>
        <dbReference type="Google" id="ProtNLM"/>
    </source>
</evidence>